<comment type="caution">
    <text evidence="1">The sequence shown here is derived from an EMBL/GenBank/DDBJ whole genome shotgun (WGS) entry which is preliminary data.</text>
</comment>
<name>A0ABM9FHF8_9VIBR</name>
<accession>A0ABM9FHF8</accession>
<evidence type="ECO:0000313" key="2">
    <source>
        <dbReference type="Proteomes" id="UP001152658"/>
    </source>
</evidence>
<reference evidence="1" key="1">
    <citation type="submission" date="2022-06" db="EMBL/GenBank/DDBJ databases">
        <authorList>
            <person name="Goudenege D."/>
            <person name="Le Roux F."/>
        </authorList>
    </citation>
    <scope>NUCLEOTIDE SEQUENCE</scope>
    <source>
        <strain evidence="1">12-063</strain>
    </source>
</reference>
<protein>
    <submittedName>
        <fullName evidence="1">Uncharacterized protein</fullName>
    </submittedName>
</protein>
<gene>
    <name evidence="1" type="ORF">VAE063_1000087</name>
</gene>
<dbReference type="Proteomes" id="UP001152658">
    <property type="component" value="Unassembled WGS sequence"/>
</dbReference>
<organism evidence="1 2">
    <name type="scientific">Vibrio aestuarianus</name>
    <dbReference type="NCBI Taxonomy" id="28171"/>
    <lineage>
        <taxon>Bacteria</taxon>
        <taxon>Pseudomonadati</taxon>
        <taxon>Pseudomonadota</taxon>
        <taxon>Gammaproteobacteria</taxon>
        <taxon>Vibrionales</taxon>
        <taxon>Vibrionaceae</taxon>
        <taxon>Vibrio</taxon>
    </lineage>
</organism>
<sequence length="147" mass="16481">MLAISIQGITSSSAPIFQAPKLSPISQLSVIIRFVTNNVVLVALFLIKLQELCPINSDPIHCLRNYPSLIYTFCHNKILINEIIDFPYIRIAKVATLSIHCMKGEALEAASTYRTYCSAESFWLVKDSMENKNVMSIRCIVQTVEGQ</sequence>
<keyword evidence="2" id="KW-1185">Reference proteome</keyword>
<proteinExistence type="predicted"/>
<dbReference type="EMBL" id="CALYLK010000001">
    <property type="protein sequence ID" value="CAH8188998.1"/>
    <property type="molecule type" value="Genomic_DNA"/>
</dbReference>
<evidence type="ECO:0000313" key="1">
    <source>
        <dbReference type="EMBL" id="CAH8188998.1"/>
    </source>
</evidence>